<evidence type="ECO:0000313" key="5">
    <source>
        <dbReference type="Proteomes" id="UP000762676"/>
    </source>
</evidence>
<dbReference type="Pfam" id="PF13359">
    <property type="entry name" value="DDE_Tnp_4"/>
    <property type="match status" value="1"/>
</dbReference>
<evidence type="ECO:0000259" key="3">
    <source>
        <dbReference type="Pfam" id="PF13359"/>
    </source>
</evidence>
<proteinExistence type="predicted"/>
<evidence type="ECO:0000256" key="2">
    <source>
        <dbReference type="ARBA" id="ARBA00022723"/>
    </source>
</evidence>
<name>A0AAV4JMH2_9GAST</name>
<dbReference type="InterPro" id="IPR027806">
    <property type="entry name" value="HARBI1_dom"/>
</dbReference>
<keyword evidence="2" id="KW-0479">Metal-binding</keyword>
<feature type="domain" description="DDE Tnp4" evidence="3">
    <location>
        <begin position="21"/>
        <end position="85"/>
    </location>
</feature>
<dbReference type="Proteomes" id="UP000762676">
    <property type="component" value="Unassembled WGS sequence"/>
</dbReference>
<dbReference type="EMBL" id="BMAT01013975">
    <property type="protein sequence ID" value="GFS23899.1"/>
    <property type="molecule type" value="Genomic_DNA"/>
</dbReference>
<organism evidence="4 5">
    <name type="scientific">Elysia marginata</name>
    <dbReference type="NCBI Taxonomy" id="1093978"/>
    <lineage>
        <taxon>Eukaryota</taxon>
        <taxon>Metazoa</taxon>
        <taxon>Spiralia</taxon>
        <taxon>Lophotrochozoa</taxon>
        <taxon>Mollusca</taxon>
        <taxon>Gastropoda</taxon>
        <taxon>Heterobranchia</taxon>
        <taxon>Euthyneura</taxon>
        <taxon>Panpulmonata</taxon>
        <taxon>Sacoglossa</taxon>
        <taxon>Placobranchoidea</taxon>
        <taxon>Plakobranchidae</taxon>
        <taxon>Elysia</taxon>
    </lineage>
</organism>
<dbReference type="GO" id="GO:0046872">
    <property type="term" value="F:metal ion binding"/>
    <property type="evidence" value="ECO:0007669"/>
    <property type="project" value="UniProtKB-KW"/>
</dbReference>
<sequence>MSLYNAHQNRTVNFPIPKKTKNKTISIVQQPVADAGGNFLAIDAGDSGRHSDGVILKHSSFGKALFNNELPIPEPAVIGDKKFPYIFVDDEANPSHTEFVATISRPSFE</sequence>
<comment type="caution">
    <text evidence="4">The sequence shown here is derived from an EMBL/GenBank/DDBJ whole genome shotgun (WGS) entry which is preliminary data.</text>
</comment>
<evidence type="ECO:0000256" key="1">
    <source>
        <dbReference type="ARBA" id="ARBA00001968"/>
    </source>
</evidence>
<gene>
    <name evidence="4" type="ORF">ElyMa_006988600</name>
</gene>
<evidence type="ECO:0000313" key="4">
    <source>
        <dbReference type="EMBL" id="GFS23899.1"/>
    </source>
</evidence>
<keyword evidence="5" id="KW-1185">Reference proteome</keyword>
<protein>
    <recommendedName>
        <fullName evidence="3">DDE Tnp4 domain-containing protein</fullName>
    </recommendedName>
</protein>
<accession>A0AAV4JMH2</accession>
<comment type="cofactor">
    <cofactor evidence="1">
        <name>a divalent metal cation</name>
        <dbReference type="ChEBI" id="CHEBI:60240"/>
    </cofactor>
</comment>
<reference evidence="4 5" key="1">
    <citation type="journal article" date="2021" name="Elife">
        <title>Chloroplast acquisition without the gene transfer in kleptoplastic sea slugs, Plakobranchus ocellatus.</title>
        <authorList>
            <person name="Maeda T."/>
            <person name="Takahashi S."/>
            <person name="Yoshida T."/>
            <person name="Shimamura S."/>
            <person name="Takaki Y."/>
            <person name="Nagai Y."/>
            <person name="Toyoda A."/>
            <person name="Suzuki Y."/>
            <person name="Arimoto A."/>
            <person name="Ishii H."/>
            <person name="Satoh N."/>
            <person name="Nishiyama T."/>
            <person name="Hasebe M."/>
            <person name="Maruyama T."/>
            <person name="Minagawa J."/>
            <person name="Obokata J."/>
            <person name="Shigenobu S."/>
        </authorList>
    </citation>
    <scope>NUCLEOTIDE SEQUENCE [LARGE SCALE GENOMIC DNA]</scope>
</reference>
<dbReference type="AlphaFoldDB" id="A0AAV4JMH2"/>